<evidence type="ECO:0000313" key="3">
    <source>
        <dbReference type="Proteomes" id="UP001634007"/>
    </source>
</evidence>
<dbReference type="InterPro" id="IPR012442">
    <property type="entry name" value="DUF1645_plant"/>
</dbReference>
<organism evidence="2 3">
    <name type="scientific">Eucalyptus globulus</name>
    <name type="common">Tasmanian blue gum</name>
    <dbReference type="NCBI Taxonomy" id="34317"/>
    <lineage>
        <taxon>Eukaryota</taxon>
        <taxon>Viridiplantae</taxon>
        <taxon>Streptophyta</taxon>
        <taxon>Embryophyta</taxon>
        <taxon>Tracheophyta</taxon>
        <taxon>Spermatophyta</taxon>
        <taxon>Magnoliopsida</taxon>
        <taxon>eudicotyledons</taxon>
        <taxon>Gunneridae</taxon>
        <taxon>Pentapetalae</taxon>
        <taxon>rosids</taxon>
        <taxon>malvids</taxon>
        <taxon>Myrtales</taxon>
        <taxon>Myrtaceae</taxon>
        <taxon>Myrtoideae</taxon>
        <taxon>Eucalypteae</taxon>
        <taxon>Eucalyptus</taxon>
    </lineage>
</organism>
<dbReference type="Pfam" id="PF07816">
    <property type="entry name" value="DUF1645"/>
    <property type="match status" value="1"/>
</dbReference>
<sequence length="305" mass="32783">MQATREEETTAQATRREEEDSRAEAGTTAAADVSPSRRGVGQDPEEQEAENLKKPLLSGRGGEDDREGQQEREGGGGEEEGEDEEEFEFTFACADPDGSPVAADAVFENGKIRTVYPLFGRELLFAPSPARPPLRKIFVEGRGSASASSSSSEGEGNELAGVPEETYCVWRGKTVVEGEEAAPEGCRKSYSTGFSKLWRFKELARRSSSDGKDAFVFLNPKRRGKEEGKKEGGKKAAAGAATAASKGGKKGQTTTAAAAAAAAHEKHYTKARAAKEGEKRRSYLPYKQVGFFTNVSGMSRNVHPF</sequence>
<protein>
    <submittedName>
        <fullName evidence="2">Uncharacterized protein</fullName>
    </submittedName>
</protein>
<dbReference type="EMBL" id="JBJKBG010000008">
    <property type="protein sequence ID" value="KAL3726537.1"/>
    <property type="molecule type" value="Genomic_DNA"/>
</dbReference>
<feature type="compositionally biased region" description="Basic and acidic residues" evidence="1">
    <location>
        <begin position="224"/>
        <end position="234"/>
    </location>
</feature>
<gene>
    <name evidence="2" type="ORF">ACJRO7_031438</name>
</gene>
<feature type="compositionally biased region" description="Acidic residues" evidence="1">
    <location>
        <begin position="76"/>
        <end position="88"/>
    </location>
</feature>
<comment type="caution">
    <text evidence="2">The sequence shown here is derived from an EMBL/GenBank/DDBJ whole genome shotgun (WGS) entry which is preliminary data.</text>
</comment>
<feature type="compositionally biased region" description="Basic and acidic residues" evidence="1">
    <location>
        <begin position="61"/>
        <end position="75"/>
    </location>
</feature>
<proteinExistence type="predicted"/>
<feature type="compositionally biased region" description="Basic and acidic residues" evidence="1">
    <location>
        <begin position="1"/>
        <end position="23"/>
    </location>
</feature>
<accession>A0ABD3JIR3</accession>
<feature type="region of interest" description="Disordered" evidence="1">
    <location>
        <begin position="141"/>
        <end position="160"/>
    </location>
</feature>
<keyword evidence="3" id="KW-1185">Reference proteome</keyword>
<feature type="region of interest" description="Disordered" evidence="1">
    <location>
        <begin position="220"/>
        <end position="252"/>
    </location>
</feature>
<evidence type="ECO:0000313" key="2">
    <source>
        <dbReference type="EMBL" id="KAL3726537.1"/>
    </source>
</evidence>
<dbReference type="Proteomes" id="UP001634007">
    <property type="component" value="Unassembled WGS sequence"/>
</dbReference>
<feature type="region of interest" description="Disordered" evidence="1">
    <location>
        <begin position="1"/>
        <end position="101"/>
    </location>
</feature>
<dbReference type="PANTHER" id="PTHR33095:SF114">
    <property type="entry name" value="DUF1645 FAMILY PROTEIN"/>
    <property type="match status" value="1"/>
</dbReference>
<name>A0ABD3JIR3_EUCGL</name>
<dbReference type="PANTHER" id="PTHR33095">
    <property type="entry name" value="OS07G0619500 PROTEIN"/>
    <property type="match status" value="1"/>
</dbReference>
<feature type="compositionally biased region" description="Low complexity" evidence="1">
    <location>
        <begin position="235"/>
        <end position="252"/>
    </location>
</feature>
<reference evidence="2 3" key="1">
    <citation type="submission" date="2024-11" db="EMBL/GenBank/DDBJ databases">
        <title>Chromosome-level genome assembly of Eucalyptus globulus Labill. provides insights into its genome evolution.</title>
        <authorList>
            <person name="Li X."/>
        </authorList>
    </citation>
    <scope>NUCLEOTIDE SEQUENCE [LARGE SCALE GENOMIC DNA]</scope>
    <source>
        <strain evidence="2">CL2024</strain>
        <tissue evidence="2">Fresh tender leaves</tissue>
    </source>
</reference>
<evidence type="ECO:0000256" key="1">
    <source>
        <dbReference type="SAM" id="MobiDB-lite"/>
    </source>
</evidence>
<dbReference type="AlphaFoldDB" id="A0ABD3JIR3"/>